<accession>A0A166EEP5</accession>
<proteinExistence type="predicted"/>
<protein>
    <submittedName>
        <fullName evidence="1">Uncharacterized protein</fullName>
    </submittedName>
</protein>
<dbReference type="RefSeq" id="WP_067259008.1">
    <property type="nucleotide sequence ID" value="NZ_LWMW01000089.1"/>
</dbReference>
<dbReference type="PATRIC" id="fig|47311.3.peg.801"/>
<dbReference type="Proteomes" id="UP000077275">
    <property type="component" value="Unassembled WGS sequence"/>
</dbReference>
<organism evidence="1 2">
    <name type="scientific">Methanobrevibacter cuticularis</name>
    <dbReference type="NCBI Taxonomy" id="47311"/>
    <lineage>
        <taxon>Archaea</taxon>
        <taxon>Methanobacteriati</taxon>
        <taxon>Methanobacteriota</taxon>
        <taxon>Methanomada group</taxon>
        <taxon>Methanobacteria</taxon>
        <taxon>Methanobacteriales</taxon>
        <taxon>Methanobacteriaceae</taxon>
        <taxon>Methanobrevibacter</taxon>
    </lineage>
</organism>
<keyword evidence="2" id="KW-1185">Reference proteome</keyword>
<gene>
    <name evidence="1" type="ORF">MBCUT_07200</name>
</gene>
<evidence type="ECO:0000313" key="2">
    <source>
        <dbReference type="Proteomes" id="UP000077275"/>
    </source>
</evidence>
<dbReference type="OrthoDB" id="358600at2157"/>
<comment type="caution">
    <text evidence="1">The sequence shown here is derived from an EMBL/GenBank/DDBJ whole genome shotgun (WGS) entry which is preliminary data.</text>
</comment>
<name>A0A166EEP5_9EURY</name>
<evidence type="ECO:0000313" key="1">
    <source>
        <dbReference type="EMBL" id="KZX16566.1"/>
    </source>
</evidence>
<dbReference type="AlphaFoldDB" id="A0A166EEP5"/>
<sequence length="85" mass="9878">MKKQLEYQLVFFYPPEKESVDFLLSKIDGEIVPVEVGIGNKGKRQVNNAMNKYNSEYRIAISDKTTLIKKEKDIIYIPLTTFSFI</sequence>
<dbReference type="EMBL" id="LWMW01000089">
    <property type="protein sequence ID" value="KZX16566.1"/>
    <property type="molecule type" value="Genomic_DNA"/>
</dbReference>
<reference evidence="1 2" key="1">
    <citation type="submission" date="2016-04" db="EMBL/GenBank/DDBJ databases">
        <title>Genome sequence of Methanobrevibacter cuticularis DSM 11139.</title>
        <authorList>
            <person name="Poehlein A."/>
            <person name="Seedorf H."/>
            <person name="Daniel R."/>
        </authorList>
    </citation>
    <scope>NUCLEOTIDE SEQUENCE [LARGE SCALE GENOMIC DNA]</scope>
    <source>
        <strain evidence="1 2">DSM 11139</strain>
    </source>
</reference>